<evidence type="ECO:0000313" key="2">
    <source>
        <dbReference type="Proteomes" id="UP001596016"/>
    </source>
</evidence>
<gene>
    <name evidence="1" type="ORF">ACFPLB_10820</name>
</gene>
<comment type="caution">
    <text evidence="1">The sequence shown here is derived from an EMBL/GenBank/DDBJ whole genome shotgun (WGS) entry which is preliminary data.</text>
</comment>
<proteinExistence type="predicted"/>
<dbReference type="Proteomes" id="UP001596016">
    <property type="component" value="Unassembled WGS sequence"/>
</dbReference>
<dbReference type="RefSeq" id="WP_378229489.1">
    <property type="nucleotide sequence ID" value="NZ_JBHSLL010000030.1"/>
</dbReference>
<reference evidence="2" key="1">
    <citation type="journal article" date="2019" name="Int. J. Syst. Evol. Microbiol.">
        <title>The Global Catalogue of Microorganisms (GCM) 10K type strain sequencing project: providing services to taxonomists for standard genome sequencing and annotation.</title>
        <authorList>
            <consortium name="The Broad Institute Genomics Platform"/>
            <consortium name="The Broad Institute Genome Sequencing Center for Infectious Disease"/>
            <person name="Wu L."/>
            <person name="Ma J."/>
        </authorList>
    </citation>
    <scope>NUCLEOTIDE SEQUENCE [LARGE SCALE GENOMIC DNA]</scope>
    <source>
        <strain evidence="2">CGMCC 4.1415</strain>
    </source>
</reference>
<organism evidence="1 2">
    <name type="scientific">Aquamicrobium segne</name>
    <dbReference type="NCBI Taxonomy" id="469547"/>
    <lineage>
        <taxon>Bacteria</taxon>
        <taxon>Pseudomonadati</taxon>
        <taxon>Pseudomonadota</taxon>
        <taxon>Alphaproteobacteria</taxon>
        <taxon>Hyphomicrobiales</taxon>
        <taxon>Phyllobacteriaceae</taxon>
        <taxon>Aquamicrobium</taxon>
    </lineage>
</organism>
<dbReference type="EMBL" id="JBHSLL010000030">
    <property type="protein sequence ID" value="MFC5386460.1"/>
    <property type="molecule type" value="Genomic_DNA"/>
</dbReference>
<evidence type="ECO:0000313" key="1">
    <source>
        <dbReference type="EMBL" id="MFC5386460.1"/>
    </source>
</evidence>
<accession>A0ABW0GYX8</accession>
<name>A0ABW0GYX8_9HYPH</name>
<keyword evidence="2" id="KW-1185">Reference proteome</keyword>
<sequence>MSKIMLRFQPAVTGTGGRQLPAYDRDRKANYWLSLTELAEPARAAEVIEEASAEHGRVEWIDFRVVVDGTGRSVHLHLESRGRYFTGAFAYMVVRRVVGHGLRLVGTLKDGPDLNVLAMYEK</sequence>
<protein>
    <submittedName>
        <fullName evidence="1">Uncharacterized protein</fullName>
    </submittedName>
</protein>